<keyword evidence="1" id="KW-1133">Transmembrane helix</keyword>
<dbReference type="KEGG" id="pavl:BKM03_24505"/>
<evidence type="ECO:0000313" key="3">
    <source>
        <dbReference type="Proteomes" id="UP000236903"/>
    </source>
</evidence>
<feature type="transmembrane region" description="Helical" evidence="1">
    <location>
        <begin position="41"/>
        <end position="60"/>
    </location>
</feature>
<sequence>MKPPILRVHRSRGGNHPVSDGALKLPGNLRLFRRRLMTIDMMDVLLMAPPGFVLVGIMLAPRTMDNAAPTSSSPNSSIATSVAITNSSSFAVSPQSPS</sequence>
<evidence type="ECO:0000313" key="2">
    <source>
        <dbReference type="EMBL" id="AVB22009.1"/>
    </source>
</evidence>
<keyword evidence="1" id="KW-0472">Membrane</keyword>
<keyword evidence="1" id="KW-0812">Transmembrane</keyword>
<protein>
    <submittedName>
        <fullName evidence="2">Uncharacterized protein</fullName>
    </submittedName>
</protein>
<dbReference type="AlphaFoldDB" id="A0AAD0GR82"/>
<organism evidence="2 3">
    <name type="scientific">Pseudomonas avellanae</name>
    <dbReference type="NCBI Taxonomy" id="46257"/>
    <lineage>
        <taxon>Bacteria</taxon>
        <taxon>Pseudomonadati</taxon>
        <taxon>Pseudomonadota</taxon>
        <taxon>Gammaproteobacteria</taxon>
        <taxon>Pseudomonadales</taxon>
        <taxon>Pseudomonadaceae</taxon>
        <taxon>Pseudomonas</taxon>
    </lineage>
</organism>
<accession>A0AAD0GR82</accession>
<proteinExistence type="predicted"/>
<evidence type="ECO:0000256" key="1">
    <source>
        <dbReference type="SAM" id="Phobius"/>
    </source>
</evidence>
<gene>
    <name evidence="2" type="ORF">BKM03_24505</name>
</gene>
<dbReference type="EMBL" id="CP026562">
    <property type="protein sequence ID" value="AVB22009.1"/>
    <property type="molecule type" value="Genomic_DNA"/>
</dbReference>
<reference evidence="2 3" key="1">
    <citation type="submission" date="2018-02" db="EMBL/GenBank/DDBJ databases">
        <title>Comparative genomics of Pseudomonas syringae.</title>
        <authorList>
            <person name="Hulin M.T."/>
        </authorList>
    </citation>
    <scope>NUCLEOTIDE SEQUENCE [LARGE SCALE GENOMIC DNA]</scope>
    <source>
        <strain evidence="2 3">R2leaf</strain>
    </source>
</reference>
<dbReference type="Proteomes" id="UP000236903">
    <property type="component" value="Chromosome"/>
</dbReference>
<name>A0AAD0GR82_9PSED</name>